<dbReference type="AlphaFoldDB" id="A0A0F9DDE2"/>
<dbReference type="EMBL" id="LAZR01032147">
    <property type="protein sequence ID" value="KKL51731.1"/>
    <property type="molecule type" value="Genomic_DNA"/>
</dbReference>
<comment type="caution">
    <text evidence="1">The sequence shown here is derived from an EMBL/GenBank/DDBJ whole genome shotgun (WGS) entry which is preliminary data.</text>
</comment>
<proteinExistence type="predicted"/>
<accession>A0A0F9DDE2</accession>
<protein>
    <submittedName>
        <fullName evidence="1">Uncharacterized protein</fullName>
    </submittedName>
</protein>
<feature type="non-terminal residue" evidence="1">
    <location>
        <position position="1"/>
    </location>
</feature>
<organism evidence="1">
    <name type="scientific">marine sediment metagenome</name>
    <dbReference type="NCBI Taxonomy" id="412755"/>
    <lineage>
        <taxon>unclassified sequences</taxon>
        <taxon>metagenomes</taxon>
        <taxon>ecological metagenomes</taxon>
    </lineage>
</organism>
<sequence length="56" mass="6633">DFKIVTVDEAKIMRSRFLLLKGFYSINFNKLTLPKQNEVAVKYDIRFIPDILREKG</sequence>
<reference evidence="1" key="1">
    <citation type="journal article" date="2015" name="Nature">
        <title>Complex archaea that bridge the gap between prokaryotes and eukaryotes.</title>
        <authorList>
            <person name="Spang A."/>
            <person name="Saw J.H."/>
            <person name="Jorgensen S.L."/>
            <person name="Zaremba-Niedzwiedzka K."/>
            <person name="Martijn J."/>
            <person name="Lind A.E."/>
            <person name="van Eijk R."/>
            <person name="Schleper C."/>
            <person name="Guy L."/>
            <person name="Ettema T.J."/>
        </authorList>
    </citation>
    <scope>NUCLEOTIDE SEQUENCE</scope>
</reference>
<name>A0A0F9DDE2_9ZZZZ</name>
<gene>
    <name evidence="1" type="ORF">LCGC14_2292590</name>
</gene>
<evidence type="ECO:0000313" key="1">
    <source>
        <dbReference type="EMBL" id="KKL51731.1"/>
    </source>
</evidence>